<sequence>MADEAALKLQRRTAKGKLTRTQNAVQFLLKGKRPSSEVKDSFIECKQAFEDVCKKHEEYTSVIVQDEEFEKQEKWIDECQQAFLELKIQVNDYCHDTVDLKGSDRAESAEEVSPLNPVREEAAPLVQEEVPEPEHLPIAEQSEVRSAQFSKLKMEKPKMPKFSGDVRDYHVFKSDFMHAMGTGYSKRDAISVLRACLHGKPAEMVRGIGSDFEAAWEYLDSVYGDPRFIADAIINDLNKFKVLKDGEDSRFCELVHLIRRSFNTLKEIGCPQDMDNSQMLALIERKLNGDDKKVWFRYLEMENKQATLAMLIDWLTIEMKSRMRATAPVRCDSNKSGYAVHYAGNGNTEAVKPFHKCWICETSTHWVDECKKLAAMSYSQRMEKIKDNHACFCCLKKAGKSHRMANCKRRKQCTEMNNGKQCTYFHHPLLHKPQESVTGSVGITLNESAKAILPIVQTKMVGPKGREYTGNVLFDSGAEISLVRLSVTENLNLKGRNVDVTITKLGGEQEQIQTKRFQLQIKSLETDRLYQIQAIGLPTISEEIEEIQEGIDLQRLKLEHSDVKRGSGPLDLLIGVDLGQMHSGEMRQSGNLVARHSPLGWVVFGSCQGQSTYQKSVLHVKVSEPINMTDFWSTESMGVQSQNCQCEPTKFSKLGQEEGKIISESCRKVGKQWLVPYPWCKDPHLLPDNKVQVERTLQTTEKRLLKNPVYAEAYNNQIREMVDMKFAKRLSKEEQENYSGPVHYISHHAVLRPEKKSTPVRIVFNASASFQGHCLNDYWMKGPDLLNKLLGVLLRFRQYEMAACGDISKMYHRVLIPEIDQHVHRFMWRDLDIERPPDVYIKTVLTFGDKPAPAMAQTALLKTAEEGAAKYPEAAQMLKYNTYMDDICISTPSATEMTEVTNGIDKVLAEGGFSVKGWLSNCPLSVTLTEDKEALKPLLTNATAEKILGVVWNHENDTLSYKVCLGQDMAEPETQSEISKPEKFTKRKIMSKVARIFDPIGFASALVVRAKIGLQKLWQQGLDWDTELPEEDQSAWNQLFKEMEHLNNVTFERCLTPQMAKGRPILCIFSDASEDAFGACAYLRWSLTNDDEFQVRFVTAKSRVAPLKQLTIPRLELQAAVLAARLGRTIMEELTLELEKVIYLTDSTITLSWIKSQARSYKPFVSARIGEIQNLTDPVQWFHVPGEFNVADEVSRGISVNRLKDRWKQGPNFLSLPEDKWPLSKSEPDQVSDLEKRKVQKVILVATAQVLDCSRISDWRKLVRVTAYVFRFLKNLKAKCSKHGEVKRTGNSLTSAELEESETYWIREAQKNIVDRFENGDYKSLSPFVRDCIIRVGGRLKADFMSYETTHPVLLPQKHQVSLLITRHYHSMGHSGVACTAAKVRKKYWIIGVQRLAKSIKYKCVTCRKMDHKVETQRTANLPKERMAPYTPPFYYTSCDYFGPMTVKVGRNKTTKHYGVVFTCLNTRAVHLDLAVDCSSMEFLQVLRRFFAMRGQPAYILSDNGSQFVGAQKELQLMLKGWNQQELQEFCAGRGTEWKFTTPAAPHQNGCAESLVKSCKIALKRAIGDQVLTPMELYTCLQDIGNLVNQRPIGRVPTDPDDGHYLCPNDMLLGRASREVPQGPFRETRNPKHRVEFVQKIVNSFWQRWTRDVLPLLVPRRKWDANRRNVCVNDIVMLVDSSAVRGKWTVGRVVEVYPGNDGKVRNVKVKTMSAEYRRPIGKIAVIYPVEGYED</sequence>
<dbReference type="InterPro" id="IPR012337">
    <property type="entry name" value="RNaseH-like_sf"/>
</dbReference>
<dbReference type="Gene3D" id="3.30.70.270">
    <property type="match status" value="1"/>
</dbReference>
<dbReference type="GO" id="GO:0003676">
    <property type="term" value="F:nucleic acid binding"/>
    <property type="evidence" value="ECO:0007669"/>
    <property type="project" value="InterPro"/>
</dbReference>
<dbReference type="InterPro" id="IPR043128">
    <property type="entry name" value="Rev_trsase/Diguanyl_cyclase"/>
</dbReference>
<dbReference type="OrthoDB" id="5985322at2759"/>
<dbReference type="PROSITE" id="PS50994">
    <property type="entry name" value="INTEGRASE"/>
    <property type="match status" value="1"/>
</dbReference>
<protein>
    <recommendedName>
        <fullName evidence="1">Integrase catalytic domain-containing protein</fullName>
    </recommendedName>
</protein>
<dbReference type="PANTHER" id="PTHR47331">
    <property type="entry name" value="PHD-TYPE DOMAIN-CONTAINING PROTEIN"/>
    <property type="match status" value="1"/>
</dbReference>
<dbReference type="SUPFAM" id="SSF53098">
    <property type="entry name" value="Ribonuclease H-like"/>
    <property type="match status" value="1"/>
</dbReference>
<dbReference type="SUPFAM" id="SSF56672">
    <property type="entry name" value="DNA/RNA polymerases"/>
    <property type="match status" value="1"/>
</dbReference>
<evidence type="ECO:0000313" key="3">
    <source>
        <dbReference type="Proteomes" id="UP001152320"/>
    </source>
</evidence>
<dbReference type="PANTHER" id="PTHR47331:SF1">
    <property type="entry name" value="GAG-LIKE PROTEIN"/>
    <property type="match status" value="1"/>
</dbReference>
<dbReference type="Gene3D" id="1.10.340.70">
    <property type="match status" value="1"/>
</dbReference>
<feature type="domain" description="Integrase catalytic" evidence="1">
    <location>
        <begin position="1428"/>
        <end position="1616"/>
    </location>
</feature>
<dbReference type="Pfam" id="PF00078">
    <property type="entry name" value="RVT_1"/>
    <property type="match status" value="1"/>
</dbReference>
<dbReference type="InterPro" id="IPR005312">
    <property type="entry name" value="DUF1759"/>
</dbReference>
<dbReference type="Pfam" id="PF05380">
    <property type="entry name" value="Peptidase_A17"/>
    <property type="match status" value="1"/>
</dbReference>
<name>A0A9Q1C3V6_HOLLE</name>
<dbReference type="InterPro" id="IPR000477">
    <property type="entry name" value="RT_dom"/>
</dbReference>
<evidence type="ECO:0000313" key="2">
    <source>
        <dbReference type="EMBL" id="KAJ8037748.1"/>
    </source>
</evidence>
<proteinExistence type="predicted"/>
<dbReference type="Pfam" id="PF03564">
    <property type="entry name" value="DUF1759"/>
    <property type="match status" value="1"/>
</dbReference>
<dbReference type="InterPro" id="IPR043502">
    <property type="entry name" value="DNA/RNA_pol_sf"/>
</dbReference>
<dbReference type="CDD" id="cd01644">
    <property type="entry name" value="RT_pepA17"/>
    <property type="match status" value="1"/>
</dbReference>
<dbReference type="InterPro" id="IPR036397">
    <property type="entry name" value="RNaseH_sf"/>
</dbReference>
<dbReference type="InterPro" id="IPR008042">
    <property type="entry name" value="Retrotrans_Pao"/>
</dbReference>
<dbReference type="InterPro" id="IPR001584">
    <property type="entry name" value="Integrase_cat-core"/>
</dbReference>
<gene>
    <name evidence="2" type="ORF">HOLleu_18641</name>
</gene>
<evidence type="ECO:0000259" key="1">
    <source>
        <dbReference type="PROSITE" id="PS50994"/>
    </source>
</evidence>
<comment type="caution">
    <text evidence="2">The sequence shown here is derived from an EMBL/GenBank/DDBJ whole genome shotgun (WGS) entry which is preliminary data.</text>
</comment>
<dbReference type="InterPro" id="IPR040676">
    <property type="entry name" value="DUF5641"/>
</dbReference>
<dbReference type="Gene3D" id="3.30.420.10">
    <property type="entry name" value="Ribonuclease H-like superfamily/Ribonuclease H"/>
    <property type="match status" value="1"/>
</dbReference>
<organism evidence="2 3">
    <name type="scientific">Holothuria leucospilota</name>
    <name type="common">Black long sea cucumber</name>
    <name type="synonym">Mertensiothuria leucospilota</name>
    <dbReference type="NCBI Taxonomy" id="206669"/>
    <lineage>
        <taxon>Eukaryota</taxon>
        <taxon>Metazoa</taxon>
        <taxon>Echinodermata</taxon>
        <taxon>Eleutherozoa</taxon>
        <taxon>Echinozoa</taxon>
        <taxon>Holothuroidea</taxon>
        <taxon>Aspidochirotacea</taxon>
        <taxon>Aspidochirotida</taxon>
        <taxon>Holothuriidae</taxon>
        <taxon>Holothuria</taxon>
    </lineage>
</organism>
<accession>A0A9Q1C3V6</accession>
<keyword evidence="3" id="KW-1185">Reference proteome</keyword>
<dbReference type="Pfam" id="PF18701">
    <property type="entry name" value="DUF5641"/>
    <property type="match status" value="1"/>
</dbReference>
<reference evidence="2" key="1">
    <citation type="submission" date="2021-10" db="EMBL/GenBank/DDBJ databases">
        <title>Tropical sea cucumber genome reveals ecological adaptation and Cuvierian tubules defense mechanism.</title>
        <authorList>
            <person name="Chen T."/>
        </authorList>
    </citation>
    <scope>NUCLEOTIDE SEQUENCE</scope>
    <source>
        <strain evidence="2">Nanhai2018</strain>
        <tissue evidence="2">Muscle</tissue>
    </source>
</reference>
<dbReference type="Proteomes" id="UP001152320">
    <property type="component" value="Chromosome 8"/>
</dbReference>
<dbReference type="GO" id="GO:0015074">
    <property type="term" value="P:DNA integration"/>
    <property type="evidence" value="ECO:0007669"/>
    <property type="project" value="InterPro"/>
</dbReference>
<dbReference type="Gene3D" id="3.10.10.10">
    <property type="entry name" value="HIV Type 1 Reverse Transcriptase, subunit A, domain 1"/>
    <property type="match status" value="1"/>
</dbReference>
<dbReference type="EMBL" id="JAIZAY010000008">
    <property type="protein sequence ID" value="KAJ8037748.1"/>
    <property type="molecule type" value="Genomic_DNA"/>
</dbReference>